<reference evidence="1 2" key="1">
    <citation type="submission" date="2024-05" db="EMBL/GenBank/DDBJ databases">
        <title>Roseateles sp. DJS-2-20 16S ribosomal RNA gene Genome sequencing and assembly.</title>
        <authorList>
            <person name="Woo H."/>
        </authorList>
    </citation>
    <scope>NUCLEOTIDE SEQUENCE [LARGE SCALE GENOMIC DNA]</scope>
    <source>
        <strain evidence="1 2">DJS-2-20</strain>
    </source>
</reference>
<evidence type="ECO:0000313" key="2">
    <source>
        <dbReference type="Proteomes" id="UP001495147"/>
    </source>
</evidence>
<dbReference type="CDD" id="cd01901">
    <property type="entry name" value="Ntn_hydrolase"/>
    <property type="match status" value="1"/>
</dbReference>
<evidence type="ECO:0000313" key="1">
    <source>
        <dbReference type="EMBL" id="MEO3690258.1"/>
    </source>
</evidence>
<protein>
    <recommendedName>
        <fullName evidence="3">Solute-binding protein family 3/N-terminal domain-containing protein</fullName>
    </recommendedName>
</protein>
<dbReference type="EMBL" id="JBDPZD010000001">
    <property type="protein sequence ID" value="MEO3690258.1"/>
    <property type="molecule type" value="Genomic_DNA"/>
</dbReference>
<keyword evidence="2" id="KW-1185">Reference proteome</keyword>
<dbReference type="Proteomes" id="UP001495147">
    <property type="component" value="Unassembled WGS sequence"/>
</dbReference>
<evidence type="ECO:0008006" key="3">
    <source>
        <dbReference type="Google" id="ProtNLM"/>
    </source>
</evidence>
<accession>A0ABV0FWF7</accession>
<dbReference type="SUPFAM" id="SSF53850">
    <property type="entry name" value="Periplasmic binding protein-like II"/>
    <property type="match status" value="1"/>
</dbReference>
<comment type="caution">
    <text evidence="1">The sequence shown here is derived from an EMBL/GenBank/DDBJ whole genome shotgun (WGS) entry which is preliminary data.</text>
</comment>
<name>A0ABV0FWF7_9BURK</name>
<gene>
    <name evidence="1" type="ORF">ABDJ85_02200</name>
</gene>
<organism evidence="1 2">
    <name type="scientific">Roseateles paludis</name>
    <dbReference type="NCBI Taxonomy" id="3145238"/>
    <lineage>
        <taxon>Bacteria</taxon>
        <taxon>Pseudomonadati</taxon>
        <taxon>Pseudomonadota</taxon>
        <taxon>Betaproteobacteria</taxon>
        <taxon>Burkholderiales</taxon>
        <taxon>Sphaerotilaceae</taxon>
        <taxon>Roseateles</taxon>
    </lineage>
</organism>
<proteinExistence type="predicted"/>
<sequence length="280" mass="30307">MALTRAWLVLGRVCLLGLALLADLAGAACSRPISVPMAPTGLSVYFQGDQALGIYPSLLRDLSARLPCDFRMRQVPRARQQMLFESGQLDLFIPASEVPARAEFGEFIPLVQARIALVTLGEGRALPGSVPELLAAADLRVAVVRSYSYGPAYEALITTLRERRRLVEEADPASVARALQMGLAQVSLIHPLTLMGVMVTEPALAPLLRDVHTSNLPEFGWTTSGAYLSTRSLGEADRRLLKQALVEAARNQAVWRLVTQIAAVSPQHSGMRPLPANLLP</sequence>